<evidence type="ECO:0000256" key="5">
    <source>
        <dbReference type="ARBA" id="ARBA00023136"/>
    </source>
</evidence>
<dbReference type="PROSITE" id="PS50156">
    <property type="entry name" value="SSD"/>
    <property type="match status" value="1"/>
</dbReference>
<reference evidence="8" key="1">
    <citation type="submission" date="2020-05" db="EMBL/GenBank/DDBJ databases">
        <authorList>
            <person name="Chiriac C."/>
            <person name="Salcher M."/>
            <person name="Ghai R."/>
            <person name="Kavagutti S V."/>
        </authorList>
    </citation>
    <scope>NUCLEOTIDE SEQUENCE</scope>
</reference>
<dbReference type="InterPro" id="IPR004869">
    <property type="entry name" value="MMPL_dom"/>
</dbReference>
<dbReference type="Pfam" id="PF03176">
    <property type="entry name" value="MMPL"/>
    <property type="match status" value="2"/>
</dbReference>
<feature type="transmembrane region" description="Helical" evidence="6">
    <location>
        <begin position="70"/>
        <end position="91"/>
    </location>
</feature>
<feature type="transmembrane region" description="Helical" evidence="6">
    <location>
        <begin position="418"/>
        <end position="444"/>
    </location>
</feature>
<evidence type="ECO:0000313" key="8">
    <source>
        <dbReference type="EMBL" id="CAB4591880.1"/>
    </source>
</evidence>
<name>A0A6J6FU48_9ZZZZ</name>
<protein>
    <submittedName>
        <fullName evidence="8">Unannotated protein</fullName>
    </submittedName>
</protein>
<keyword evidence="3 6" id="KW-0812">Transmembrane</keyword>
<dbReference type="InterPro" id="IPR000731">
    <property type="entry name" value="SSD"/>
</dbReference>
<feature type="transmembrane region" description="Helical" evidence="6">
    <location>
        <begin position="40"/>
        <end position="63"/>
    </location>
</feature>
<keyword evidence="5 6" id="KW-0472">Membrane</keyword>
<organism evidence="8">
    <name type="scientific">freshwater metagenome</name>
    <dbReference type="NCBI Taxonomy" id="449393"/>
    <lineage>
        <taxon>unclassified sequences</taxon>
        <taxon>metagenomes</taxon>
        <taxon>ecological metagenomes</taxon>
    </lineage>
</organism>
<evidence type="ECO:0000256" key="4">
    <source>
        <dbReference type="ARBA" id="ARBA00022989"/>
    </source>
</evidence>
<evidence type="ECO:0000259" key="7">
    <source>
        <dbReference type="PROSITE" id="PS50156"/>
    </source>
</evidence>
<dbReference type="PANTHER" id="PTHR33406">
    <property type="entry name" value="MEMBRANE PROTEIN MJ1562-RELATED"/>
    <property type="match status" value="1"/>
</dbReference>
<feature type="domain" description="SSD" evidence="7">
    <location>
        <begin position="63"/>
        <end position="195"/>
    </location>
</feature>
<evidence type="ECO:0000256" key="3">
    <source>
        <dbReference type="ARBA" id="ARBA00022692"/>
    </source>
</evidence>
<feature type="transmembrane region" description="Helical" evidence="6">
    <location>
        <begin position="456"/>
        <end position="478"/>
    </location>
</feature>
<dbReference type="AlphaFoldDB" id="A0A6J6FU48"/>
<sequence>METADRTGVADALTKLNAASDNPNIRVEVAQDLLRSLDSLLGVGEIVGLVVAAVTLFVMLGTLIGAGLPVLAALIGVGISAAITFALSAVYEFTSTTPILGVMLGLAVGIDYALFILNRHRRQLKTGMAVRDSIALANGTSGNSVVFAGLTVMIALAALNLTGIGFLGVMGTMGAMAIVFSVLIAVTLTPALLSRIGMRVLSRKERSALTASGSNSAASAVSTKPVFATRHPWITVVATVLVLGIAAIPFGSIRLGLPDGSSEPIESAGYQSYKLTEEAFGEGVNGALIVVVEAPKAVSKDSEVEFQATIADAIMSVDNVQAAVPSGFSEDRTSMVFRVIPMEGPNAVSTAAVVTDLRALDAEVAEALDAHIEVTGIAAVNIDVSKKLGEALPIYLMTVIGLSLILLVLVFRSIAVPIVASLGFLLTVFATLGATVAVFQWGWLGQLFDIHDPAPILSFLPTILIGILFGLAMDYQLFLASGMREAFVHGKTAKESINFGIHLSRAVVVAAAIIMISVFGGFIFSHTTMIRPVGFGLAVGVLVDAFIVRLLLVPATLTLLGNAAWWIPKWLDRILPDVDVEGSKLEGKLAH</sequence>
<accession>A0A6J6FU48</accession>
<keyword evidence="4 6" id="KW-1133">Transmembrane helix</keyword>
<proteinExistence type="predicted"/>
<feature type="transmembrane region" description="Helical" evidence="6">
    <location>
        <begin position="145"/>
        <end position="167"/>
    </location>
</feature>
<feature type="transmembrane region" description="Helical" evidence="6">
    <location>
        <begin position="499"/>
        <end position="524"/>
    </location>
</feature>
<feature type="transmembrane region" description="Helical" evidence="6">
    <location>
        <begin position="233"/>
        <end position="253"/>
    </location>
</feature>
<comment type="subcellular location">
    <subcellularLocation>
        <location evidence="1">Cell membrane</location>
        <topology evidence="1">Multi-pass membrane protein</topology>
    </subcellularLocation>
</comment>
<dbReference type="InterPro" id="IPR050545">
    <property type="entry name" value="Mycobact_MmpL"/>
</dbReference>
<evidence type="ECO:0000256" key="2">
    <source>
        <dbReference type="ARBA" id="ARBA00022475"/>
    </source>
</evidence>
<evidence type="ECO:0000256" key="1">
    <source>
        <dbReference type="ARBA" id="ARBA00004651"/>
    </source>
</evidence>
<keyword evidence="2" id="KW-1003">Cell membrane</keyword>
<feature type="transmembrane region" description="Helical" evidence="6">
    <location>
        <begin position="97"/>
        <end position="117"/>
    </location>
</feature>
<evidence type="ECO:0000256" key="6">
    <source>
        <dbReference type="SAM" id="Phobius"/>
    </source>
</evidence>
<dbReference type="Gene3D" id="1.20.1640.10">
    <property type="entry name" value="Multidrug efflux transporter AcrB transmembrane domain"/>
    <property type="match status" value="2"/>
</dbReference>
<dbReference type="PANTHER" id="PTHR33406:SF13">
    <property type="entry name" value="MEMBRANE PROTEIN YDFJ"/>
    <property type="match status" value="1"/>
</dbReference>
<dbReference type="EMBL" id="CAEZUE010000059">
    <property type="protein sequence ID" value="CAB4591880.1"/>
    <property type="molecule type" value="Genomic_DNA"/>
</dbReference>
<feature type="transmembrane region" description="Helical" evidence="6">
    <location>
        <begin position="173"/>
        <end position="193"/>
    </location>
</feature>
<dbReference type="SUPFAM" id="SSF82866">
    <property type="entry name" value="Multidrug efflux transporter AcrB transmembrane domain"/>
    <property type="match status" value="2"/>
</dbReference>
<feature type="transmembrane region" description="Helical" evidence="6">
    <location>
        <begin position="392"/>
        <end position="411"/>
    </location>
</feature>
<gene>
    <name evidence="8" type="ORF">UFOPK1788_00575</name>
</gene>
<dbReference type="GO" id="GO:0005886">
    <property type="term" value="C:plasma membrane"/>
    <property type="evidence" value="ECO:0007669"/>
    <property type="project" value="UniProtKB-SubCell"/>
</dbReference>